<dbReference type="OrthoDB" id="2904640at2759"/>
<sequence>MSDIKIFLKPRPVSAAYGHSNYIPTTYINSKRRSEFKYGPFFADYGPVPYDATEEYTLRSPSLSAQLAVFQNENLPGLQVDIPNPNKTSRSSWPSLLELARSKLARMVHAPAPPTDLAFTVSRWWYRLFYTILSRDDIELRDDDDTEIQILVWAYMHDTVFCRCTIWANFRAEMQQLTDPAYLPSGHCESLGFLTLLGTKVYTLVSALYTAETTRNNGHDSSLSQSPGFVDLPSISGDGLTDKTSFLLRIVIPDIPVEVIEEVLDNLCNDKPTLKSCSLVSRSFYPRTRQYLFQHANIYHINRETLPRLHDLALTSPHIFQYFKSVKLYACYQDQTLPQIQFALSSMINLTKLEVGHTTILSLNHLWSIITSFSRLSFLRLYGVAFKLDEDADLSLIKAPPDGPHLETLHILAADPNSRTFLKFILLPQCRGVFMGSLQDLCINLLHPGTEDLTLCCDMVRIARTIESLDVCQAFECPLAQWPAVQPLILPPGLRSFSFDLNYRNNEDRTDLSAMRWFLNALSTSRLETLKLTILVSSFEDFAEEDGMWDMFTELDLVLSRYSTFRCLEVTYECNFYIREEVRAQMLWTGFGFLRERDALKVELSGHEVEYLGDSIV</sequence>
<dbReference type="AlphaFoldDB" id="A0A284QY17"/>
<evidence type="ECO:0008006" key="3">
    <source>
        <dbReference type="Google" id="ProtNLM"/>
    </source>
</evidence>
<evidence type="ECO:0000313" key="2">
    <source>
        <dbReference type="Proteomes" id="UP000219338"/>
    </source>
</evidence>
<dbReference type="EMBL" id="FUEG01000003">
    <property type="protein sequence ID" value="SJL01377.1"/>
    <property type="molecule type" value="Genomic_DNA"/>
</dbReference>
<proteinExistence type="predicted"/>
<evidence type="ECO:0000313" key="1">
    <source>
        <dbReference type="EMBL" id="SJL01377.1"/>
    </source>
</evidence>
<protein>
    <recommendedName>
        <fullName evidence="3">F-box domain-containing protein</fullName>
    </recommendedName>
</protein>
<accession>A0A284QY17</accession>
<dbReference type="Proteomes" id="UP000219338">
    <property type="component" value="Unassembled WGS sequence"/>
</dbReference>
<gene>
    <name evidence="1" type="ORF">ARMOST_04698</name>
</gene>
<name>A0A284QY17_ARMOS</name>
<organism evidence="1 2">
    <name type="scientific">Armillaria ostoyae</name>
    <name type="common">Armillaria root rot fungus</name>
    <dbReference type="NCBI Taxonomy" id="47428"/>
    <lineage>
        <taxon>Eukaryota</taxon>
        <taxon>Fungi</taxon>
        <taxon>Dikarya</taxon>
        <taxon>Basidiomycota</taxon>
        <taxon>Agaricomycotina</taxon>
        <taxon>Agaricomycetes</taxon>
        <taxon>Agaricomycetidae</taxon>
        <taxon>Agaricales</taxon>
        <taxon>Marasmiineae</taxon>
        <taxon>Physalacriaceae</taxon>
        <taxon>Armillaria</taxon>
    </lineage>
</organism>
<keyword evidence="2" id="KW-1185">Reference proteome</keyword>
<reference evidence="2" key="1">
    <citation type="journal article" date="2017" name="Nat. Ecol. Evol.">
        <title>Genome expansion and lineage-specific genetic innovations in the forest pathogenic fungi Armillaria.</title>
        <authorList>
            <person name="Sipos G."/>
            <person name="Prasanna A.N."/>
            <person name="Walter M.C."/>
            <person name="O'Connor E."/>
            <person name="Balint B."/>
            <person name="Krizsan K."/>
            <person name="Kiss B."/>
            <person name="Hess J."/>
            <person name="Varga T."/>
            <person name="Slot J."/>
            <person name="Riley R."/>
            <person name="Boka B."/>
            <person name="Rigling D."/>
            <person name="Barry K."/>
            <person name="Lee J."/>
            <person name="Mihaltcheva S."/>
            <person name="LaButti K."/>
            <person name="Lipzen A."/>
            <person name="Waldron R."/>
            <person name="Moloney N.M."/>
            <person name="Sperisen C."/>
            <person name="Kredics L."/>
            <person name="Vagvoelgyi C."/>
            <person name="Patrignani A."/>
            <person name="Fitzpatrick D."/>
            <person name="Nagy I."/>
            <person name="Doyle S."/>
            <person name="Anderson J.B."/>
            <person name="Grigoriev I.V."/>
            <person name="Gueldener U."/>
            <person name="Muensterkoetter M."/>
            <person name="Nagy L.G."/>
        </authorList>
    </citation>
    <scope>NUCLEOTIDE SEQUENCE [LARGE SCALE GENOMIC DNA]</scope>
    <source>
        <strain evidence="2">C18/9</strain>
    </source>
</reference>